<dbReference type="PROSITE" id="PS50977">
    <property type="entry name" value="HTH_TETR_2"/>
    <property type="match status" value="1"/>
</dbReference>
<evidence type="ECO:0000259" key="5">
    <source>
        <dbReference type="PROSITE" id="PS50977"/>
    </source>
</evidence>
<keyword evidence="2 4" id="KW-0238">DNA-binding</keyword>
<reference evidence="6 7" key="1">
    <citation type="journal article" date="2008" name="BMC Genomics">
        <title>Complete genome of Phenylobacterium zucineum - a novel facultative intracellular bacterium isolated from human erythroleukemia cell line K562.</title>
        <authorList>
            <person name="Luo Y."/>
            <person name="Xu X."/>
            <person name="Ding Z."/>
            <person name="Liu Z."/>
            <person name="Zhang B."/>
            <person name="Yan Z."/>
            <person name="Sun J."/>
            <person name="Hu S."/>
            <person name="Hu X."/>
        </authorList>
    </citation>
    <scope>NUCLEOTIDE SEQUENCE [LARGE SCALE GENOMIC DNA]</scope>
    <source>
        <strain evidence="6 7">HLK1</strain>
    </source>
</reference>
<evidence type="ECO:0000256" key="1">
    <source>
        <dbReference type="ARBA" id="ARBA00023015"/>
    </source>
</evidence>
<organism evidence="6 7">
    <name type="scientific">Phenylobacterium zucineum (strain HLK1)</name>
    <dbReference type="NCBI Taxonomy" id="450851"/>
    <lineage>
        <taxon>Bacteria</taxon>
        <taxon>Pseudomonadati</taxon>
        <taxon>Pseudomonadota</taxon>
        <taxon>Alphaproteobacteria</taxon>
        <taxon>Caulobacterales</taxon>
        <taxon>Caulobacteraceae</taxon>
        <taxon>Phenylobacterium</taxon>
    </lineage>
</organism>
<dbReference type="SUPFAM" id="SSF46689">
    <property type="entry name" value="Homeodomain-like"/>
    <property type="match status" value="1"/>
</dbReference>
<dbReference type="PANTHER" id="PTHR47506">
    <property type="entry name" value="TRANSCRIPTIONAL REGULATORY PROTEIN"/>
    <property type="match status" value="1"/>
</dbReference>
<evidence type="ECO:0000256" key="3">
    <source>
        <dbReference type="ARBA" id="ARBA00023163"/>
    </source>
</evidence>
<evidence type="ECO:0000256" key="2">
    <source>
        <dbReference type="ARBA" id="ARBA00023125"/>
    </source>
</evidence>
<feature type="domain" description="HTH tetR-type" evidence="5">
    <location>
        <begin position="10"/>
        <end position="70"/>
    </location>
</feature>
<protein>
    <submittedName>
        <fullName evidence="6">Transcriptional regulator, TetR family</fullName>
    </submittedName>
</protein>
<dbReference type="AlphaFoldDB" id="B4RF35"/>
<keyword evidence="1" id="KW-0805">Transcription regulation</keyword>
<dbReference type="Pfam" id="PF00440">
    <property type="entry name" value="TetR_N"/>
    <property type="match status" value="1"/>
</dbReference>
<dbReference type="KEGG" id="pzu:PHZ_c0609"/>
<evidence type="ECO:0000313" key="7">
    <source>
        <dbReference type="Proteomes" id="UP000001868"/>
    </source>
</evidence>
<evidence type="ECO:0000313" key="6">
    <source>
        <dbReference type="EMBL" id="ACG77023.1"/>
    </source>
</evidence>
<dbReference type="InterPro" id="IPR009057">
    <property type="entry name" value="Homeodomain-like_sf"/>
</dbReference>
<proteinExistence type="predicted"/>
<dbReference type="eggNOG" id="COG1309">
    <property type="taxonomic scope" value="Bacteria"/>
</dbReference>
<keyword evidence="3" id="KW-0804">Transcription</keyword>
<dbReference type="SUPFAM" id="SSF48498">
    <property type="entry name" value="Tetracyclin repressor-like, C-terminal domain"/>
    <property type="match status" value="1"/>
</dbReference>
<dbReference type="Proteomes" id="UP000001868">
    <property type="component" value="Chromosome"/>
</dbReference>
<keyword evidence="7" id="KW-1185">Reference proteome</keyword>
<dbReference type="PRINTS" id="PR00455">
    <property type="entry name" value="HTHTETR"/>
</dbReference>
<dbReference type="InterPro" id="IPR036271">
    <property type="entry name" value="Tet_transcr_reg_TetR-rel_C_sf"/>
</dbReference>
<dbReference type="GO" id="GO:0003677">
    <property type="term" value="F:DNA binding"/>
    <property type="evidence" value="ECO:0007669"/>
    <property type="project" value="UniProtKB-UniRule"/>
</dbReference>
<dbReference type="STRING" id="450851.PHZ_c0609"/>
<feature type="DNA-binding region" description="H-T-H motif" evidence="4">
    <location>
        <begin position="33"/>
        <end position="52"/>
    </location>
</feature>
<evidence type="ECO:0000256" key="4">
    <source>
        <dbReference type="PROSITE-ProRule" id="PRU00335"/>
    </source>
</evidence>
<dbReference type="Gene3D" id="1.10.357.10">
    <property type="entry name" value="Tetracycline Repressor, domain 2"/>
    <property type="match status" value="1"/>
</dbReference>
<gene>
    <name evidence="6" type="ordered locus">PHZ_c0609</name>
</gene>
<dbReference type="HOGENOM" id="CLU_069356_28_1_5"/>
<name>B4RF35_PHEZH</name>
<dbReference type="InterPro" id="IPR001647">
    <property type="entry name" value="HTH_TetR"/>
</dbReference>
<dbReference type="RefSeq" id="WP_012521171.1">
    <property type="nucleotide sequence ID" value="NC_011144.1"/>
</dbReference>
<dbReference type="PANTHER" id="PTHR47506:SF6">
    <property type="entry name" value="HTH-TYPE TRANSCRIPTIONAL REPRESSOR NEMR"/>
    <property type="match status" value="1"/>
</dbReference>
<accession>B4RF35</accession>
<dbReference type="EMBL" id="CP000747">
    <property type="protein sequence ID" value="ACG77023.1"/>
    <property type="molecule type" value="Genomic_DNA"/>
</dbReference>
<sequence>MQSQPRTKGARTRERLLDLAQDAVIRKGFGATSIEELVEAAGITKSGFFYHFKDKTDLGRQMVERYAGHNKRFLAEMEARARELSDDPLHSFLIFLKFYAESMEGAAASHPGCMVATVTFQDLIWDGETRRMTVDGVKDWRGRFLAWLEEIAAAYPPPIRRIDLVDLADSLLAITYGGMTLAKALEDKSAIARQTLMYRETVRLYFLGT</sequence>